<accession>A0A2T0B5W6</accession>
<evidence type="ECO:0000313" key="2">
    <source>
        <dbReference type="Proteomes" id="UP000239706"/>
    </source>
</evidence>
<name>A0A2T0B5W6_9CLOT</name>
<dbReference type="RefSeq" id="WP_106063087.1">
    <property type="nucleotide sequence ID" value="NZ_PVXO01000028.1"/>
</dbReference>
<keyword evidence="1" id="KW-0540">Nuclease</keyword>
<keyword evidence="1" id="KW-0255">Endonuclease</keyword>
<proteinExistence type="predicted"/>
<evidence type="ECO:0000313" key="1">
    <source>
        <dbReference type="EMBL" id="PRR79262.1"/>
    </source>
</evidence>
<dbReference type="Pfam" id="PF09665">
    <property type="entry name" value="RE_Alw26IDE"/>
    <property type="match status" value="1"/>
</dbReference>
<reference evidence="1 2" key="1">
    <citation type="submission" date="2018-03" db="EMBL/GenBank/DDBJ databases">
        <title>Genome sequence of Clostridium liquoris DSM 100320.</title>
        <authorList>
            <person name="Poehlein A."/>
            <person name="Daniel R."/>
        </authorList>
    </citation>
    <scope>NUCLEOTIDE SEQUENCE [LARGE SCALE GENOMIC DNA]</scope>
    <source>
        <strain evidence="1 2">DSM 100320</strain>
    </source>
</reference>
<protein>
    <submittedName>
        <fullName evidence="1">Type II restriction endonuclease</fullName>
    </submittedName>
</protein>
<dbReference type="REBASE" id="268059">
    <property type="entry name" value="Cli100320ORF9350P"/>
</dbReference>
<dbReference type="InterPro" id="IPR014328">
    <property type="entry name" value="Restrct_endonuc_II_Alw26I"/>
</dbReference>
<organism evidence="1 2">
    <name type="scientific">Clostridium liquoris</name>
    <dbReference type="NCBI Taxonomy" id="1289519"/>
    <lineage>
        <taxon>Bacteria</taxon>
        <taxon>Bacillati</taxon>
        <taxon>Bacillota</taxon>
        <taxon>Clostridia</taxon>
        <taxon>Eubacteriales</taxon>
        <taxon>Clostridiaceae</taxon>
        <taxon>Clostridium</taxon>
    </lineage>
</organism>
<comment type="caution">
    <text evidence="1">The sequence shown here is derived from an EMBL/GenBank/DDBJ whole genome shotgun (WGS) entry which is preliminary data.</text>
</comment>
<dbReference type="OrthoDB" id="7051980at2"/>
<dbReference type="EMBL" id="PVXO01000028">
    <property type="protein sequence ID" value="PRR79262.1"/>
    <property type="molecule type" value="Genomic_DNA"/>
</dbReference>
<dbReference type="AlphaFoldDB" id="A0A2T0B5W6"/>
<sequence length="455" mass="53594">MSEKIWHPNFMKYMDDIVRHKNYSGLPIEKRNDGTYAWIATKKSKIGQARIQWALNKAHQLGIPNEAGVYAKVMYEVHPTKEKVCQICGKTMSIRYIYPNKNFINYLNKNYGYKNNVFDSIHDVNYFLAKQGLSEAEIKKIYIKRLKFPPNKQNLPLNKLMDEVELHCRSGNSKLCGPGAMSNFPDRYDGFHTYNRCCRSVQDTGRHADNMKTYTKDRRAYEYWSDGNIHAANKFMGSSFFKGASADHIGPISLGFIHDSRFLQPMASGDNSAKRDRLVMEDFIILQEKEKEHNICPVSWYAKLIWEQMKKEKNIDLEKYRTLLKINMNNFMYCLFLIIENTGKNGKLFLENFYLKPKMNDFMYDYNFNPDGTFKRSKRNITDSTNKEYSRFKRIAFESIYDYQDKENRNIKNTSFKSINNDLKKLYQGIKADPHDINNKCLFESIIEILEKELF</sequence>
<dbReference type="GO" id="GO:0004519">
    <property type="term" value="F:endonuclease activity"/>
    <property type="evidence" value="ECO:0007669"/>
    <property type="project" value="UniProtKB-KW"/>
</dbReference>
<keyword evidence="1" id="KW-0378">Hydrolase</keyword>
<keyword evidence="2" id="KW-1185">Reference proteome</keyword>
<gene>
    <name evidence="1" type="ORF">CLLI_09360</name>
</gene>
<dbReference type="Proteomes" id="UP000239706">
    <property type="component" value="Unassembled WGS sequence"/>
</dbReference>